<evidence type="ECO:0000256" key="2">
    <source>
        <dbReference type="SAM" id="Phobius"/>
    </source>
</evidence>
<dbReference type="Proteomes" id="UP000694904">
    <property type="component" value="Chromosome 3"/>
</dbReference>
<feature type="transmembrane region" description="Helical" evidence="2">
    <location>
        <begin position="93"/>
        <end position="114"/>
    </location>
</feature>
<accession>A0ABM1NZN3</accession>
<keyword evidence="2" id="KW-0472">Membrane</keyword>
<reference evidence="3" key="1">
    <citation type="journal article" date="1997" name="Nucleic Acids Res.">
        <title>tRNAscan-SE: a program for improved detection of transfer RNA genes in genomic sequence.</title>
        <authorList>
            <person name="Lowe T.M."/>
            <person name="Eddy S.R."/>
        </authorList>
    </citation>
    <scope>NUCLEOTIDE SEQUENCE [LARGE SCALE GENOMIC DNA]</scope>
</reference>
<gene>
    <name evidence="4" type="primary">LOC108612046</name>
</gene>
<feature type="transmembrane region" description="Helical" evidence="2">
    <location>
        <begin position="237"/>
        <end position="256"/>
    </location>
</feature>
<keyword evidence="2" id="KW-0812">Transmembrane</keyword>
<proteinExistence type="predicted"/>
<feature type="transmembrane region" description="Helical" evidence="2">
    <location>
        <begin position="177"/>
        <end position="199"/>
    </location>
</feature>
<dbReference type="GeneID" id="108612046"/>
<name>A0ABM1NZN3_DROAR</name>
<evidence type="ECO:0000256" key="1">
    <source>
        <dbReference type="SAM" id="MobiDB-lite"/>
    </source>
</evidence>
<reference evidence="4" key="3">
    <citation type="submission" date="2025-08" db="UniProtKB">
        <authorList>
            <consortium name="RefSeq"/>
        </authorList>
    </citation>
    <scope>IDENTIFICATION</scope>
    <source>
        <tissue evidence="4">Whole organism</tissue>
    </source>
</reference>
<reference evidence="3" key="2">
    <citation type="journal article" date="2016" name="G3 (Bethesda)">
        <title>Genome Evolution in Three Species of Cactophilic Drosophila.</title>
        <authorList>
            <person name="Sanchez-Flores A."/>
            <person name="Penazola F."/>
            <person name="Carpinteyro-Ponce J."/>
            <person name="Nazario-Yepiz N."/>
            <person name="Abreu-Goodger C."/>
            <person name="Machado C.A."/>
            <person name="Markow T.A."/>
        </authorList>
    </citation>
    <scope>NUCLEOTIDE SEQUENCE [LARGE SCALE GENOMIC DNA]</scope>
</reference>
<sequence length="313" mass="36643">MPTVNRQSMTPEQRKEKMRELKQLQRQRDEEDTRTTLHDCMSMCYLTESQEDDQRKPEIVFVRGEIPAYLRGDQTKIVVVIPDELYRRFIRDVYLSACFYILICGSTWLIISILKINLRAKVPVPFYVWFIIAVFQFDMMMCYPKMQHIFPLNWILDFLYVFLLTLGGAYGMDLLSWKLLLIFQGGALVLIALLHLMGIHCPPTQGLCERLMSCLASIFLFASQILFFVLLFYSPPILCLVFFVLLLSSQIILTPYNVQLIHGRLREITFFRTSYSALLICMEFTVCVLSFGAFYLFYVYVETGVWPNWSYTG</sequence>
<feature type="transmembrane region" description="Helical" evidence="2">
    <location>
        <begin position="150"/>
        <end position="171"/>
    </location>
</feature>
<evidence type="ECO:0000313" key="4">
    <source>
        <dbReference type="RefSeq" id="XP_017860419.1"/>
    </source>
</evidence>
<feature type="region of interest" description="Disordered" evidence="1">
    <location>
        <begin position="1"/>
        <end position="30"/>
    </location>
</feature>
<keyword evidence="2" id="KW-1133">Transmembrane helix</keyword>
<feature type="transmembrane region" description="Helical" evidence="2">
    <location>
        <begin position="126"/>
        <end position="143"/>
    </location>
</feature>
<feature type="transmembrane region" description="Helical" evidence="2">
    <location>
        <begin position="211"/>
        <end position="231"/>
    </location>
</feature>
<dbReference type="RefSeq" id="XP_017860419.1">
    <property type="nucleotide sequence ID" value="XM_018004930.1"/>
</dbReference>
<keyword evidence="3" id="KW-1185">Reference proteome</keyword>
<organism evidence="3 4">
    <name type="scientific">Drosophila arizonae</name>
    <name type="common">Fruit fly</name>
    <dbReference type="NCBI Taxonomy" id="7263"/>
    <lineage>
        <taxon>Eukaryota</taxon>
        <taxon>Metazoa</taxon>
        <taxon>Ecdysozoa</taxon>
        <taxon>Arthropoda</taxon>
        <taxon>Hexapoda</taxon>
        <taxon>Insecta</taxon>
        <taxon>Pterygota</taxon>
        <taxon>Neoptera</taxon>
        <taxon>Endopterygota</taxon>
        <taxon>Diptera</taxon>
        <taxon>Brachycera</taxon>
        <taxon>Muscomorpha</taxon>
        <taxon>Ephydroidea</taxon>
        <taxon>Drosophilidae</taxon>
        <taxon>Drosophila</taxon>
    </lineage>
</organism>
<feature type="transmembrane region" description="Helical" evidence="2">
    <location>
        <begin position="277"/>
        <end position="301"/>
    </location>
</feature>
<protein>
    <submittedName>
        <fullName evidence="4">Uncharacterized protein LOC108612046</fullName>
    </submittedName>
</protein>
<feature type="compositionally biased region" description="Basic and acidic residues" evidence="1">
    <location>
        <begin position="12"/>
        <end position="30"/>
    </location>
</feature>
<evidence type="ECO:0000313" key="3">
    <source>
        <dbReference type="Proteomes" id="UP000694904"/>
    </source>
</evidence>
<feature type="compositionally biased region" description="Polar residues" evidence="1">
    <location>
        <begin position="1"/>
        <end position="11"/>
    </location>
</feature>